<dbReference type="InterPro" id="IPR005273">
    <property type="entry name" value="Ura-DNA_glyco_family4"/>
</dbReference>
<dbReference type="GO" id="GO:0004844">
    <property type="term" value="F:uracil DNA N-glycosylase activity"/>
    <property type="evidence" value="ECO:0007669"/>
    <property type="project" value="UniProtKB-EC"/>
</dbReference>
<dbReference type="AlphaFoldDB" id="A0A2T4UEJ0"/>
<dbReference type="GO" id="GO:0051539">
    <property type="term" value="F:4 iron, 4 sulfur cluster binding"/>
    <property type="evidence" value="ECO:0007669"/>
    <property type="project" value="UniProtKB-KW"/>
</dbReference>
<dbReference type="Gene3D" id="3.40.470.10">
    <property type="entry name" value="Uracil-DNA glycosylase-like domain"/>
    <property type="match status" value="1"/>
</dbReference>
<dbReference type="NCBIfam" id="TIGR00758">
    <property type="entry name" value="UDG_fam4"/>
    <property type="match status" value="1"/>
</dbReference>
<dbReference type="SMART" id="SM00986">
    <property type="entry name" value="UDG"/>
    <property type="match status" value="1"/>
</dbReference>
<dbReference type="CDD" id="cd10030">
    <property type="entry name" value="UDG-F4_TTUDGA_SPO1dp_like"/>
    <property type="match status" value="1"/>
</dbReference>
<dbReference type="InterPro" id="IPR005122">
    <property type="entry name" value="Uracil-DNA_glycosylase-like"/>
</dbReference>
<evidence type="ECO:0000256" key="2">
    <source>
        <dbReference type="ARBA" id="ARBA00006521"/>
    </source>
</evidence>
<sequence>MRNTCLAGVSPTVDGDPPGGRYDRRVSSPDERRDAIAQAAARARGCGRCPQLAATRTQVVFGSGDPDADLLVVADAPGREEDERGVSLLGRPRRVLDELLRETGIDPAAVWTTTALLCRPPDNRDPAPAELERCRAHLLAQVELVAPRVVCTLGTVATRVVRGVAEPILRVHGRTEVVELAGRRVRVLPVLHPAAALYRPQTLELLRRDLARLPGLLALPVPEQPRPVVVPPAAPLPPVAPDPAAGPPPDGQLGLF</sequence>
<keyword evidence="8" id="KW-0378">Hydrolase</keyword>
<feature type="compositionally biased region" description="Basic and acidic residues" evidence="12">
    <location>
        <begin position="21"/>
        <end position="31"/>
    </location>
</feature>
<dbReference type="InterPro" id="IPR036895">
    <property type="entry name" value="Uracil-DNA_glycosylase-like_sf"/>
</dbReference>
<keyword evidence="6" id="KW-0479">Metal-binding</keyword>
<evidence type="ECO:0000256" key="5">
    <source>
        <dbReference type="ARBA" id="ARBA00022485"/>
    </source>
</evidence>
<feature type="compositionally biased region" description="Pro residues" evidence="12">
    <location>
        <begin position="230"/>
        <end position="250"/>
    </location>
</feature>
<evidence type="ECO:0000256" key="4">
    <source>
        <dbReference type="ARBA" id="ARBA00019403"/>
    </source>
</evidence>
<evidence type="ECO:0000256" key="9">
    <source>
        <dbReference type="ARBA" id="ARBA00023004"/>
    </source>
</evidence>
<dbReference type="PANTHER" id="PTHR33693">
    <property type="entry name" value="TYPE-5 URACIL-DNA GLYCOSYLASE"/>
    <property type="match status" value="1"/>
</dbReference>
<dbReference type="EMBL" id="PYYB01000002">
    <property type="protein sequence ID" value="PTL56204.1"/>
    <property type="molecule type" value="Genomic_DNA"/>
</dbReference>
<comment type="similarity">
    <text evidence="2">Belongs to the uracil-DNA glycosylase (UDG) superfamily. Type 4 (UDGa) family.</text>
</comment>
<evidence type="ECO:0000256" key="10">
    <source>
        <dbReference type="ARBA" id="ARBA00023014"/>
    </source>
</evidence>
<dbReference type="InterPro" id="IPR051536">
    <property type="entry name" value="UDG_Type-4/5"/>
</dbReference>
<gene>
    <name evidence="14" type="ORF">C7Y72_14550</name>
</gene>
<dbReference type="PANTHER" id="PTHR33693:SF1">
    <property type="entry name" value="TYPE-4 URACIL-DNA GLYCOSYLASE"/>
    <property type="match status" value="1"/>
</dbReference>
<comment type="catalytic activity">
    <reaction evidence="1">
        <text>Hydrolyzes single-stranded DNA or mismatched double-stranded DNA and polynucleotides, releasing free uracil.</text>
        <dbReference type="EC" id="3.2.2.27"/>
    </reaction>
</comment>
<evidence type="ECO:0000256" key="3">
    <source>
        <dbReference type="ARBA" id="ARBA00012030"/>
    </source>
</evidence>
<evidence type="ECO:0000256" key="11">
    <source>
        <dbReference type="ARBA" id="ARBA00023204"/>
    </source>
</evidence>
<dbReference type="SUPFAM" id="SSF52141">
    <property type="entry name" value="Uracil-DNA glycosylase-like"/>
    <property type="match status" value="1"/>
</dbReference>
<evidence type="ECO:0000313" key="15">
    <source>
        <dbReference type="Proteomes" id="UP000240739"/>
    </source>
</evidence>
<keyword evidence="15" id="KW-1185">Reference proteome</keyword>
<comment type="caution">
    <text evidence="14">The sequence shown here is derived from an EMBL/GenBank/DDBJ whole genome shotgun (WGS) entry which is preliminary data.</text>
</comment>
<evidence type="ECO:0000256" key="7">
    <source>
        <dbReference type="ARBA" id="ARBA00022763"/>
    </source>
</evidence>
<dbReference type="GO" id="GO:0046872">
    <property type="term" value="F:metal ion binding"/>
    <property type="evidence" value="ECO:0007669"/>
    <property type="project" value="UniProtKB-KW"/>
</dbReference>
<evidence type="ECO:0000256" key="1">
    <source>
        <dbReference type="ARBA" id="ARBA00001400"/>
    </source>
</evidence>
<evidence type="ECO:0000259" key="13">
    <source>
        <dbReference type="SMART" id="SM00986"/>
    </source>
</evidence>
<name>A0A2T4UEJ0_9ACTN</name>
<organism evidence="14 15">
    <name type="scientific">Paraconexibacter algicola</name>
    <dbReference type="NCBI Taxonomy" id="2133960"/>
    <lineage>
        <taxon>Bacteria</taxon>
        <taxon>Bacillati</taxon>
        <taxon>Actinomycetota</taxon>
        <taxon>Thermoleophilia</taxon>
        <taxon>Solirubrobacterales</taxon>
        <taxon>Paraconexibacteraceae</taxon>
        <taxon>Paraconexibacter</taxon>
    </lineage>
</organism>
<evidence type="ECO:0000256" key="8">
    <source>
        <dbReference type="ARBA" id="ARBA00022801"/>
    </source>
</evidence>
<feature type="domain" description="Uracil-DNA glycosylase-like" evidence="13">
    <location>
        <begin position="61"/>
        <end position="211"/>
    </location>
</feature>
<evidence type="ECO:0000256" key="6">
    <source>
        <dbReference type="ARBA" id="ARBA00022723"/>
    </source>
</evidence>
<keyword evidence="9" id="KW-0408">Iron</keyword>
<dbReference type="Pfam" id="PF03167">
    <property type="entry name" value="UDG"/>
    <property type="match status" value="1"/>
</dbReference>
<dbReference type="GO" id="GO:0006281">
    <property type="term" value="P:DNA repair"/>
    <property type="evidence" value="ECO:0007669"/>
    <property type="project" value="UniProtKB-KW"/>
</dbReference>
<keyword evidence="7" id="KW-0227">DNA damage</keyword>
<protein>
    <recommendedName>
        <fullName evidence="4">Type-4 uracil-DNA glycosylase</fullName>
        <ecNumber evidence="3">3.2.2.27</ecNumber>
    </recommendedName>
</protein>
<keyword evidence="11" id="KW-0234">DNA repair</keyword>
<feature type="region of interest" description="Disordered" evidence="12">
    <location>
        <begin position="1"/>
        <end position="31"/>
    </location>
</feature>
<dbReference type="EC" id="3.2.2.27" evidence="3"/>
<dbReference type="Proteomes" id="UP000240739">
    <property type="component" value="Unassembled WGS sequence"/>
</dbReference>
<feature type="region of interest" description="Disordered" evidence="12">
    <location>
        <begin position="230"/>
        <end position="256"/>
    </location>
</feature>
<keyword evidence="10" id="KW-0411">Iron-sulfur</keyword>
<proteinExistence type="inferred from homology"/>
<evidence type="ECO:0000313" key="14">
    <source>
        <dbReference type="EMBL" id="PTL56204.1"/>
    </source>
</evidence>
<dbReference type="SMART" id="SM00987">
    <property type="entry name" value="UreE_C"/>
    <property type="match status" value="1"/>
</dbReference>
<evidence type="ECO:0000256" key="12">
    <source>
        <dbReference type="SAM" id="MobiDB-lite"/>
    </source>
</evidence>
<reference evidence="14 15" key="1">
    <citation type="submission" date="2018-03" db="EMBL/GenBank/DDBJ databases">
        <title>Aquarubrobacter algicola gen. nov., sp. nov., a novel actinobacterium isolated from shallow eutrophic lake during the end of cyanobacterial harmful algal blooms.</title>
        <authorList>
            <person name="Chun S.J."/>
        </authorList>
    </citation>
    <scope>NUCLEOTIDE SEQUENCE [LARGE SCALE GENOMIC DNA]</scope>
    <source>
        <strain evidence="14 15">Seoho-28</strain>
    </source>
</reference>
<accession>A0A2T4UEJ0</accession>
<keyword evidence="5" id="KW-0004">4Fe-4S</keyword>